<keyword evidence="5" id="KW-0378">Hydrolase</keyword>
<dbReference type="GO" id="GO:0005778">
    <property type="term" value="C:peroxisomal membrane"/>
    <property type="evidence" value="ECO:0007669"/>
    <property type="project" value="TreeGrafter"/>
</dbReference>
<keyword evidence="4" id="KW-0547">Nucleotide-binding</keyword>
<proteinExistence type="inferred from homology"/>
<dbReference type="Pfam" id="PF00004">
    <property type="entry name" value="AAA"/>
    <property type="match status" value="1"/>
</dbReference>
<dbReference type="Proteomes" id="UP000836788">
    <property type="component" value="Chromosome 11"/>
</dbReference>
<evidence type="ECO:0000256" key="1">
    <source>
        <dbReference type="ARBA" id="ARBA00004370"/>
    </source>
</evidence>
<dbReference type="Pfam" id="PF09336">
    <property type="entry name" value="Vps4_C"/>
    <property type="match status" value="1"/>
</dbReference>
<dbReference type="InterPro" id="IPR050168">
    <property type="entry name" value="AAA_ATPase_domain"/>
</dbReference>
<evidence type="ECO:0000256" key="5">
    <source>
        <dbReference type="ARBA" id="ARBA00022801"/>
    </source>
</evidence>
<comment type="similarity">
    <text evidence="2">Belongs to the AAA ATPase family.</text>
</comment>
<dbReference type="EMBL" id="OU594952">
    <property type="protein sequence ID" value="CAG9279020.1"/>
    <property type="molecule type" value="Genomic_DNA"/>
</dbReference>
<dbReference type="AlphaFoldDB" id="A0A8J9WZX1"/>
<dbReference type="SUPFAM" id="SSF52540">
    <property type="entry name" value="P-loop containing nucleoside triphosphate hydrolases"/>
    <property type="match status" value="1"/>
</dbReference>
<dbReference type="SMART" id="SM00382">
    <property type="entry name" value="AAA"/>
    <property type="match status" value="1"/>
</dbReference>
<reference evidence="12" key="1">
    <citation type="submission" date="2022-02" db="EMBL/GenBank/DDBJ databases">
        <authorList>
            <person name="Giguere J D."/>
        </authorList>
    </citation>
    <scope>NUCLEOTIDE SEQUENCE</scope>
    <source>
        <strain evidence="12">CCAP 1055/1</strain>
    </source>
</reference>
<dbReference type="GO" id="GO:0005829">
    <property type="term" value="C:cytosol"/>
    <property type="evidence" value="ECO:0007669"/>
    <property type="project" value="TreeGrafter"/>
</dbReference>
<evidence type="ECO:0000256" key="3">
    <source>
        <dbReference type="ARBA" id="ARBA00022593"/>
    </source>
</evidence>
<evidence type="ECO:0000256" key="6">
    <source>
        <dbReference type="ARBA" id="ARBA00022840"/>
    </source>
</evidence>
<organism evidence="12">
    <name type="scientific">Phaeodactylum tricornutum</name>
    <name type="common">Diatom</name>
    <dbReference type="NCBI Taxonomy" id="2850"/>
    <lineage>
        <taxon>Eukaryota</taxon>
        <taxon>Sar</taxon>
        <taxon>Stramenopiles</taxon>
        <taxon>Ochrophyta</taxon>
        <taxon>Bacillariophyta</taxon>
        <taxon>Bacillariophyceae</taxon>
        <taxon>Bacillariophycidae</taxon>
        <taxon>Naviculales</taxon>
        <taxon>Phaeodactylaceae</taxon>
        <taxon>Phaeodactylum</taxon>
    </lineage>
</organism>
<dbReference type="InterPro" id="IPR027417">
    <property type="entry name" value="P-loop_NTPase"/>
</dbReference>
<accession>A0A8J9WZX1</accession>
<dbReference type="PANTHER" id="PTHR23077">
    <property type="entry name" value="AAA-FAMILY ATPASE"/>
    <property type="match status" value="1"/>
</dbReference>
<feature type="domain" description="AAA+ ATPase" evidence="11">
    <location>
        <begin position="550"/>
        <end position="697"/>
    </location>
</feature>
<dbReference type="Gene3D" id="3.40.50.300">
    <property type="entry name" value="P-loop containing nucleotide triphosphate hydrolases"/>
    <property type="match status" value="1"/>
</dbReference>
<name>A0A8J9WZX1_PHATR</name>
<dbReference type="InterPro" id="IPR015415">
    <property type="entry name" value="Spast_Vps4_C"/>
</dbReference>
<evidence type="ECO:0000256" key="7">
    <source>
        <dbReference type="ARBA" id="ARBA00023136"/>
    </source>
</evidence>
<dbReference type="PANTHER" id="PTHR23077:SF9">
    <property type="entry name" value="PEROXISOMAL ATPASE PEX6"/>
    <property type="match status" value="1"/>
</dbReference>
<sequence>MSLLLRASNFCRPSPTRIDAKLELIHAGCVGVDGEQPSSAGNPCSEARVTLDVLRTLCIFSGSLVWIEYDKRRIAVRLQVLEDEASNSDTDQPAGRRPERAIQPSVYVSHITAANFGLYGDRAHAISVVLSIVEQAACEADSVSLLTCGRPLPQSWRAWNETSIYATESWPLPPVETILQTSFLISVHENEQLYFYQIAEIDGNATSDNVFVCGNSTKFTLVSPLPSISCRHLPDLNATSRLYKPALSELPPHQDTGRLVAALTLSPSAHMEERVCHVVGTDANHDVCLAMEAAALCLGRRILHIHGLAGHAYASGRNISNGSLADQLSGLEVAIAQAYAHAPCVLHLVRLDQEWATNDHELLCDTQNRVWSVLMDCLRVSDNNAVSNGSLWNDRSISIPSVLVVISTARLLQPGPMLQNLVYPSIQLRLPNLLYVEHLWQRTTIDATIPSDELLSICKQLEGRPVHEICLLQKQYLETDRDSTGDNSMQLLESLCVRLDQSRRQRSGGPKIPSVQWEDVGGLEHVRREILDAIEFPLKYPHLFLGSSTGRSGILLYGPPGTGKTLVAKAVATECQLPFLSIKGPELLGSFVGESEGHVRGIFAQALGLASQNTPKTAACILFFDELDSLAPRRGDTASGGNVMDRVVATLLTELDRRHEFTETVFCMGATNRPDLLDPALLRPGRLDRLVYLGVSKSSQTGILMAQIRKLRLQGDAAQFATKIAAVLPDNLTGADLSTISSGALSRATLRLCDQADAELAVLRESNPSAVLDDVLESWDERQLEPTVTLSDLLEAAESVVPSVRPDELERYEKLRDQFQMS</sequence>
<dbReference type="GO" id="GO:0016558">
    <property type="term" value="P:protein import into peroxisome matrix"/>
    <property type="evidence" value="ECO:0007669"/>
    <property type="project" value="TreeGrafter"/>
</dbReference>
<evidence type="ECO:0000256" key="9">
    <source>
        <dbReference type="ARBA" id="ARBA00034920"/>
    </source>
</evidence>
<dbReference type="FunFam" id="3.40.50.300:FF:000109">
    <property type="entry name" value="Peroxisomal biogenesis factor 6"/>
    <property type="match status" value="1"/>
</dbReference>
<keyword evidence="3" id="KW-0962">Peroxisome biogenesis</keyword>
<keyword evidence="7" id="KW-0472">Membrane</keyword>
<dbReference type="InterPro" id="IPR003959">
    <property type="entry name" value="ATPase_AAA_core"/>
</dbReference>
<dbReference type="Gene3D" id="1.10.8.60">
    <property type="match status" value="1"/>
</dbReference>
<evidence type="ECO:0000259" key="11">
    <source>
        <dbReference type="SMART" id="SM00382"/>
    </source>
</evidence>
<dbReference type="GO" id="GO:0005524">
    <property type="term" value="F:ATP binding"/>
    <property type="evidence" value="ECO:0007669"/>
    <property type="project" value="UniProtKB-KW"/>
</dbReference>
<dbReference type="InterPro" id="IPR003593">
    <property type="entry name" value="AAA+_ATPase"/>
</dbReference>
<evidence type="ECO:0000256" key="8">
    <source>
        <dbReference type="ARBA" id="ARBA00034811"/>
    </source>
</evidence>
<protein>
    <recommendedName>
        <fullName evidence="8">Peroxisomal ATPase PEX6</fullName>
    </recommendedName>
    <alternativeName>
        <fullName evidence="9">Peroxin-6</fullName>
    </alternativeName>
</protein>
<evidence type="ECO:0000256" key="2">
    <source>
        <dbReference type="ARBA" id="ARBA00006914"/>
    </source>
</evidence>
<comment type="catalytic activity">
    <reaction evidence="10">
        <text>ATP + H2O = ADP + phosphate + H(+)</text>
        <dbReference type="Rhea" id="RHEA:13065"/>
        <dbReference type="ChEBI" id="CHEBI:15377"/>
        <dbReference type="ChEBI" id="CHEBI:15378"/>
        <dbReference type="ChEBI" id="CHEBI:30616"/>
        <dbReference type="ChEBI" id="CHEBI:43474"/>
        <dbReference type="ChEBI" id="CHEBI:456216"/>
    </reaction>
    <physiologicalReaction direction="left-to-right" evidence="10">
        <dbReference type="Rhea" id="RHEA:13066"/>
    </physiologicalReaction>
</comment>
<gene>
    <name evidence="12" type="ORF">PTTT1_LOCUS8748</name>
</gene>
<dbReference type="GO" id="GO:0016887">
    <property type="term" value="F:ATP hydrolysis activity"/>
    <property type="evidence" value="ECO:0007669"/>
    <property type="project" value="InterPro"/>
</dbReference>
<evidence type="ECO:0000256" key="4">
    <source>
        <dbReference type="ARBA" id="ARBA00022741"/>
    </source>
</evidence>
<comment type="subcellular location">
    <subcellularLocation>
        <location evidence="1">Membrane</location>
    </subcellularLocation>
</comment>
<evidence type="ECO:0000256" key="10">
    <source>
        <dbReference type="ARBA" id="ARBA00048778"/>
    </source>
</evidence>
<keyword evidence="6" id="KW-0067">ATP-binding</keyword>
<evidence type="ECO:0000313" key="12">
    <source>
        <dbReference type="EMBL" id="CAG9279020.1"/>
    </source>
</evidence>